<protein>
    <submittedName>
        <fullName evidence="1">Uncharacterized protein</fullName>
    </submittedName>
</protein>
<comment type="caution">
    <text evidence="1">The sequence shown here is derived from an EMBL/GenBank/DDBJ whole genome shotgun (WGS) entry which is preliminary data.</text>
</comment>
<keyword evidence="2" id="KW-1185">Reference proteome</keyword>
<organism evidence="1 2">
    <name type="scientific">Haloferula luteola</name>
    <dbReference type="NCBI Taxonomy" id="595692"/>
    <lineage>
        <taxon>Bacteria</taxon>
        <taxon>Pseudomonadati</taxon>
        <taxon>Verrucomicrobiota</taxon>
        <taxon>Verrucomicrobiia</taxon>
        <taxon>Verrucomicrobiales</taxon>
        <taxon>Verrucomicrobiaceae</taxon>
        <taxon>Haloferula</taxon>
    </lineage>
</organism>
<dbReference type="AlphaFoldDB" id="A0A840V7P3"/>
<evidence type="ECO:0000313" key="1">
    <source>
        <dbReference type="EMBL" id="MBB5350758.1"/>
    </source>
</evidence>
<dbReference type="EMBL" id="JACHFD010000004">
    <property type="protein sequence ID" value="MBB5350758.1"/>
    <property type="molecule type" value="Genomic_DNA"/>
</dbReference>
<accession>A0A840V7P3</accession>
<dbReference type="Proteomes" id="UP000557717">
    <property type="component" value="Unassembled WGS sequence"/>
</dbReference>
<sequence length="38" mass="4421">MEELGVDLIAPHRSTYPLIPPRDIRRRIVDESSSFVRV</sequence>
<name>A0A840V7P3_9BACT</name>
<reference evidence="1 2" key="1">
    <citation type="submission" date="2020-08" db="EMBL/GenBank/DDBJ databases">
        <title>Genomic Encyclopedia of Type Strains, Phase IV (KMG-IV): sequencing the most valuable type-strain genomes for metagenomic binning, comparative biology and taxonomic classification.</title>
        <authorList>
            <person name="Goeker M."/>
        </authorList>
    </citation>
    <scope>NUCLEOTIDE SEQUENCE [LARGE SCALE GENOMIC DNA]</scope>
    <source>
        <strain evidence="1 2">YC6886</strain>
    </source>
</reference>
<evidence type="ECO:0000313" key="2">
    <source>
        <dbReference type="Proteomes" id="UP000557717"/>
    </source>
</evidence>
<gene>
    <name evidence="1" type="ORF">HNR46_000992</name>
</gene>
<proteinExistence type="predicted"/>